<dbReference type="Proteomes" id="UP000451233">
    <property type="component" value="Unassembled WGS sequence"/>
</dbReference>
<proteinExistence type="predicted"/>
<keyword evidence="7 8" id="KW-0472">Membrane</keyword>
<keyword evidence="2" id="KW-1003">Cell membrane</keyword>
<evidence type="ECO:0000313" key="10">
    <source>
        <dbReference type="Proteomes" id="UP000451233"/>
    </source>
</evidence>
<evidence type="ECO:0000256" key="2">
    <source>
        <dbReference type="ARBA" id="ARBA00022475"/>
    </source>
</evidence>
<dbReference type="GO" id="GO:0005886">
    <property type="term" value="C:plasma membrane"/>
    <property type="evidence" value="ECO:0007669"/>
    <property type="project" value="UniProtKB-SubCell"/>
</dbReference>
<evidence type="ECO:0000256" key="1">
    <source>
        <dbReference type="ARBA" id="ARBA00004651"/>
    </source>
</evidence>
<organism evidence="9 10">
    <name type="scientific">Hufsiella ginkgonis</name>
    <dbReference type="NCBI Taxonomy" id="2695274"/>
    <lineage>
        <taxon>Bacteria</taxon>
        <taxon>Pseudomonadati</taxon>
        <taxon>Bacteroidota</taxon>
        <taxon>Sphingobacteriia</taxon>
        <taxon>Sphingobacteriales</taxon>
        <taxon>Sphingobacteriaceae</taxon>
        <taxon>Hufsiella</taxon>
    </lineage>
</organism>
<feature type="transmembrane region" description="Helical" evidence="8">
    <location>
        <begin position="416"/>
        <end position="435"/>
    </location>
</feature>
<protein>
    <recommendedName>
        <fullName evidence="11">Phospholipid carrier-dependent glycosyltransferase</fullName>
    </recommendedName>
</protein>
<feature type="transmembrane region" description="Helical" evidence="8">
    <location>
        <begin position="329"/>
        <end position="347"/>
    </location>
</feature>
<accession>A0A7K1XUI1</accession>
<evidence type="ECO:0000256" key="3">
    <source>
        <dbReference type="ARBA" id="ARBA00022676"/>
    </source>
</evidence>
<dbReference type="RefSeq" id="WP_160905403.1">
    <property type="nucleotide sequence ID" value="NZ_WVHS01000001.1"/>
</dbReference>
<dbReference type="PANTHER" id="PTHR33908:SF3">
    <property type="entry name" value="UNDECAPRENYL PHOSPHATE-ALPHA-4-AMINO-4-DEOXY-L-ARABINOSE ARABINOSYL TRANSFERASE"/>
    <property type="match status" value="1"/>
</dbReference>
<keyword evidence="5 8" id="KW-0812">Transmembrane</keyword>
<sequence>MIGKLDEFIERDPGKAFIFLLVLAIPAFFVNLGLLPLFADEPTRANVALEMILSKNYSVPTIGGEYYYNKPPLYNWILAATYLLSGNFSEFATRLPAIVPLFLFTVTIWLAVACFLRDKRIALLSAILFMVNSRMLLYDSMLGHIDIFYSWLTFGSFMLIFHFYRKEQWLQVFLFSYLITAVTFLCKGLPSIVFQGMTLIALLAYTRNLKKLFSWQHILPGLLCVFIIGAYFYNYSRYNPNLGGYFATIWDQSSQRTAVRAGLWKTFGYVLTFPFEHLVHLLPASLLLLFCVKRSSRKEIFGHPFLRFLLITFLANIWIYWLSPETRPRYLLMLYPLLLITFSYGYYTYRDSLPKTNRVFNHILLAIACIITLAVPSTLFAGLQQAVPLLGVKTAAIFVSAAFFTWLIYRLDKAKIVAFAGLLLVARLGFSWFVLPERFQRRDAVYFRHAATEMGTLSRNKPFYFYQYHPEVLTIPFHDRLIFYIERSRMKKVEFTEQDIKPGYYFTFDRDLKNPSALLLKEYRGLKLFEIK</sequence>
<evidence type="ECO:0000256" key="5">
    <source>
        <dbReference type="ARBA" id="ARBA00022692"/>
    </source>
</evidence>
<reference evidence="9 10" key="1">
    <citation type="submission" date="2019-11" db="EMBL/GenBank/DDBJ databases">
        <title>Pedobacter sp. HMF7056 Genome sequencing and assembly.</title>
        <authorList>
            <person name="Kang H."/>
            <person name="Kim H."/>
            <person name="Joh K."/>
        </authorList>
    </citation>
    <scope>NUCLEOTIDE SEQUENCE [LARGE SCALE GENOMIC DNA]</scope>
    <source>
        <strain evidence="9 10">HMF7056</strain>
    </source>
</reference>
<comment type="caution">
    <text evidence="9">The sequence shown here is derived from an EMBL/GenBank/DDBJ whole genome shotgun (WGS) entry which is preliminary data.</text>
</comment>
<evidence type="ECO:0000256" key="7">
    <source>
        <dbReference type="ARBA" id="ARBA00023136"/>
    </source>
</evidence>
<keyword evidence="3" id="KW-0328">Glycosyltransferase</keyword>
<keyword evidence="4" id="KW-0808">Transferase</keyword>
<gene>
    <name evidence="9" type="ORF">GS398_03900</name>
</gene>
<evidence type="ECO:0000256" key="6">
    <source>
        <dbReference type="ARBA" id="ARBA00022989"/>
    </source>
</evidence>
<feature type="transmembrane region" description="Helical" evidence="8">
    <location>
        <begin position="97"/>
        <end position="116"/>
    </location>
</feature>
<evidence type="ECO:0008006" key="11">
    <source>
        <dbReference type="Google" id="ProtNLM"/>
    </source>
</evidence>
<feature type="transmembrane region" description="Helical" evidence="8">
    <location>
        <begin position="212"/>
        <end position="233"/>
    </location>
</feature>
<feature type="transmembrane region" description="Helical" evidence="8">
    <location>
        <begin position="389"/>
        <end position="409"/>
    </location>
</feature>
<dbReference type="InterPro" id="IPR050297">
    <property type="entry name" value="LipidA_mod_glycosyltrf_83"/>
</dbReference>
<evidence type="ECO:0000313" key="9">
    <source>
        <dbReference type="EMBL" id="MXV14429.1"/>
    </source>
</evidence>
<dbReference type="PANTHER" id="PTHR33908">
    <property type="entry name" value="MANNOSYLTRANSFERASE YKCB-RELATED"/>
    <property type="match status" value="1"/>
</dbReference>
<evidence type="ECO:0000256" key="4">
    <source>
        <dbReference type="ARBA" id="ARBA00022679"/>
    </source>
</evidence>
<feature type="transmembrane region" description="Helical" evidence="8">
    <location>
        <begin position="175"/>
        <end position="205"/>
    </location>
</feature>
<dbReference type="EMBL" id="WVHS01000001">
    <property type="protein sequence ID" value="MXV14429.1"/>
    <property type="molecule type" value="Genomic_DNA"/>
</dbReference>
<feature type="transmembrane region" description="Helical" evidence="8">
    <location>
        <begin position="359"/>
        <end position="383"/>
    </location>
</feature>
<dbReference type="GO" id="GO:0010041">
    <property type="term" value="P:response to iron(III) ion"/>
    <property type="evidence" value="ECO:0007669"/>
    <property type="project" value="TreeGrafter"/>
</dbReference>
<dbReference type="GO" id="GO:0009103">
    <property type="term" value="P:lipopolysaccharide biosynthetic process"/>
    <property type="evidence" value="ECO:0007669"/>
    <property type="project" value="UniProtKB-ARBA"/>
</dbReference>
<keyword evidence="6 8" id="KW-1133">Transmembrane helix</keyword>
<comment type="subcellular location">
    <subcellularLocation>
        <location evidence="1">Cell membrane</location>
        <topology evidence="1">Multi-pass membrane protein</topology>
    </subcellularLocation>
</comment>
<dbReference type="GO" id="GO:0016763">
    <property type="term" value="F:pentosyltransferase activity"/>
    <property type="evidence" value="ECO:0007669"/>
    <property type="project" value="TreeGrafter"/>
</dbReference>
<feature type="transmembrane region" description="Helical" evidence="8">
    <location>
        <begin position="304"/>
        <end position="323"/>
    </location>
</feature>
<feature type="transmembrane region" description="Helical" evidence="8">
    <location>
        <begin position="136"/>
        <end position="163"/>
    </location>
</feature>
<dbReference type="AlphaFoldDB" id="A0A7K1XUI1"/>
<feature type="transmembrane region" description="Helical" evidence="8">
    <location>
        <begin position="16"/>
        <end position="39"/>
    </location>
</feature>
<name>A0A7K1XUI1_9SPHI</name>
<evidence type="ECO:0000256" key="8">
    <source>
        <dbReference type="SAM" id="Phobius"/>
    </source>
</evidence>
<keyword evidence="10" id="KW-1185">Reference proteome</keyword>